<evidence type="ECO:0000256" key="3">
    <source>
        <dbReference type="ARBA" id="ARBA00023163"/>
    </source>
</evidence>
<protein>
    <recommendedName>
        <fullName evidence="4">HTH araC/xylS-type domain-containing protein</fullName>
    </recommendedName>
</protein>
<dbReference type="InterPro" id="IPR018062">
    <property type="entry name" value="HTH_AraC-typ_CS"/>
</dbReference>
<keyword evidence="2" id="KW-0238">DNA-binding</keyword>
<dbReference type="Proteomes" id="UP001320119">
    <property type="component" value="Chromosome"/>
</dbReference>
<feature type="domain" description="HTH araC/xylS-type" evidence="4">
    <location>
        <begin position="172"/>
        <end position="269"/>
    </location>
</feature>
<keyword evidence="1" id="KW-0805">Transcription regulation</keyword>
<dbReference type="PANTHER" id="PTHR43280:SF2">
    <property type="entry name" value="HTH-TYPE TRANSCRIPTIONAL REGULATOR EXSA"/>
    <property type="match status" value="1"/>
</dbReference>
<accession>A0AAN2BKH1</accession>
<dbReference type="Pfam" id="PF12833">
    <property type="entry name" value="HTH_18"/>
    <property type="match status" value="1"/>
</dbReference>
<keyword evidence="6" id="KW-1185">Reference proteome</keyword>
<dbReference type="InterPro" id="IPR009057">
    <property type="entry name" value="Homeodomain-like_sf"/>
</dbReference>
<dbReference type="InterPro" id="IPR018060">
    <property type="entry name" value="HTH_AraC"/>
</dbReference>
<dbReference type="RefSeq" id="WP_236981998.1">
    <property type="nucleotide sequence ID" value="NZ_AP023086.1"/>
</dbReference>
<dbReference type="Gene3D" id="1.10.10.60">
    <property type="entry name" value="Homeodomain-like"/>
    <property type="match status" value="1"/>
</dbReference>
<dbReference type="PROSITE" id="PS01124">
    <property type="entry name" value="HTH_ARAC_FAMILY_2"/>
    <property type="match status" value="1"/>
</dbReference>
<dbReference type="SMART" id="SM00342">
    <property type="entry name" value="HTH_ARAC"/>
    <property type="match status" value="1"/>
</dbReference>
<dbReference type="GO" id="GO:0003700">
    <property type="term" value="F:DNA-binding transcription factor activity"/>
    <property type="evidence" value="ECO:0007669"/>
    <property type="project" value="InterPro"/>
</dbReference>
<organism evidence="5 6">
    <name type="scientific">Marinagarivorans cellulosilyticus</name>
    <dbReference type="NCBI Taxonomy" id="2721545"/>
    <lineage>
        <taxon>Bacteria</taxon>
        <taxon>Pseudomonadati</taxon>
        <taxon>Pseudomonadota</taxon>
        <taxon>Gammaproteobacteria</taxon>
        <taxon>Cellvibrionales</taxon>
        <taxon>Cellvibrionaceae</taxon>
        <taxon>Marinagarivorans</taxon>
    </lineage>
</organism>
<proteinExistence type="predicted"/>
<evidence type="ECO:0000313" key="6">
    <source>
        <dbReference type="Proteomes" id="UP001320119"/>
    </source>
</evidence>
<dbReference type="InterPro" id="IPR037923">
    <property type="entry name" value="HTH-like"/>
</dbReference>
<evidence type="ECO:0000256" key="1">
    <source>
        <dbReference type="ARBA" id="ARBA00023015"/>
    </source>
</evidence>
<dbReference type="KEGG" id="marq:MARGE09_P2166"/>
<evidence type="ECO:0000313" key="5">
    <source>
        <dbReference type="EMBL" id="BCD97965.1"/>
    </source>
</evidence>
<evidence type="ECO:0000259" key="4">
    <source>
        <dbReference type="PROSITE" id="PS01124"/>
    </source>
</evidence>
<name>A0AAN2BKH1_9GAMM</name>
<gene>
    <name evidence="5" type="ORF">MARGE09_P2166</name>
</gene>
<dbReference type="AlphaFoldDB" id="A0AAN2BKH1"/>
<reference evidence="5 6" key="1">
    <citation type="journal article" date="2022" name="IScience">
        <title>An ultrasensitive nanofiber-based assay for enzymatic hydrolysis and deep-sea microbial degradation of cellulose.</title>
        <authorList>
            <person name="Tsudome M."/>
            <person name="Tachioka M."/>
            <person name="Miyazaki M."/>
            <person name="Uchimura K."/>
            <person name="Tsuda M."/>
            <person name="Takaki Y."/>
            <person name="Deguchi S."/>
        </authorList>
    </citation>
    <scope>NUCLEOTIDE SEQUENCE [LARGE SCALE GENOMIC DNA]</scope>
    <source>
        <strain evidence="5 6">GE09</strain>
    </source>
</reference>
<dbReference type="SUPFAM" id="SSF46689">
    <property type="entry name" value="Homeodomain-like"/>
    <property type="match status" value="1"/>
</dbReference>
<dbReference type="Pfam" id="PF02311">
    <property type="entry name" value="AraC_binding"/>
    <property type="match status" value="1"/>
</dbReference>
<dbReference type="InterPro" id="IPR003313">
    <property type="entry name" value="AraC-bd"/>
</dbReference>
<evidence type="ECO:0000256" key="2">
    <source>
        <dbReference type="ARBA" id="ARBA00023125"/>
    </source>
</evidence>
<sequence length="269" mass="30295">MQDDFLLGEASKEHIITKRDAPAFSDYAIRVAGVTDITDAYRCARKHQCYHILVMTTAGEGNLATTEGEYRLSSGSLAVVHSLRPFCYQLAAESWHFLWFILEDDPTWAFLHDLPCLPANPMVAEAIKPLLLLLAEPISRVTKSAITREIYHLILAALRSPVPVNTLKERLARLFIAVDQQLHSPWTAAELARHLHCSQPTLHRYCQQVYQQTPLQIIIGLRMQRAKLLLRETDWSLDSIAAQLGYSSGLSLSKVFKQKTGLSPMAYRG</sequence>
<dbReference type="PANTHER" id="PTHR43280">
    <property type="entry name" value="ARAC-FAMILY TRANSCRIPTIONAL REGULATOR"/>
    <property type="match status" value="1"/>
</dbReference>
<dbReference type="EMBL" id="AP023086">
    <property type="protein sequence ID" value="BCD97965.1"/>
    <property type="molecule type" value="Genomic_DNA"/>
</dbReference>
<dbReference type="SUPFAM" id="SSF51215">
    <property type="entry name" value="Regulatory protein AraC"/>
    <property type="match status" value="1"/>
</dbReference>
<keyword evidence="3" id="KW-0804">Transcription</keyword>
<dbReference type="PROSITE" id="PS00041">
    <property type="entry name" value="HTH_ARAC_FAMILY_1"/>
    <property type="match status" value="1"/>
</dbReference>
<dbReference type="GO" id="GO:0043565">
    <property type="term" value="F:sequence-specific DNA binding"/>
    <property type="evidence" value="ECO:0007669"/>
    <property type="project" value="InterPro"/>
</dbReference>
<dbReference type="Gene3D" id="2.60.120.280">
    <property type="entry name" value="Regulatory protein AraC"/>
    <property type="match status" value="1"/>
</dbReference>